<dbReference type="FunFam" id="1.10.10.10:FF:000322">
    <property type="entry name" value="Probable disease resistance protein At1g63360"/>
    <property type="match status" value="1"/>
</dbReference>
<dbReference type="GO" id="GO:0009626">
    <property type="term" value="P:plant-type hypersensitive response"/>
    <property type="evidence" value="ECO:0007669"/>
    <property type="project" value="UniProtKB-ARBA"/>
</dbReference>
<dbReference type="InterPro" id="IPR036249">
    <property type="entry name" value="Thioredoxin-like_sf"/>
</dbReference>
<evidence type="ECO:0000256" key="1">
    <source>
        <dbReference type="ARBA" id="ARBA00008894"/>
    </source>
</evidence>
<dbReference type="PANTHER" id="PTHR23155">
    <property type="entry name" value="DISEASE RESISTANCE PROTEIN RP"/>
    <property type="match status" value="1"/>
</dbReference>
<dbReference type="InterPro" id="IPR041118">
    <property type="entry name" value="Rx_N"/>
</dbReference>
<dbReference type="InterPro" id="IPR032675">
    <property type="entry name" value="LRR_dom_sf"/>
</dbReference>
<dbReference type="Pfam" id="PF00085">
    <property type="entry name" value="Thioredoxin"/>
    <property type="match status" value="1"/>
</dbReference>
<dbReference type="SUPFAM" id="SSF52058">
    <property type="entry name" value="L domain-like"/>
    <property type="match status" value="1"/>
</dbReference>
<dbReference type="Gene3D" id="1.10.8.430">
    <property type="entry name" value="Helical domain of apoptotic protease-activating factors"/>
    <property type="match status" value="1"/>
</dbReference>
<dbReference type="Pfam" id="PF23559">
    <property type="entry name" value="WHD_DRP"/>
    <property type="match status" value="1"/>
</dbReference>
<dbReference type="InterPro" id="IPR013766">
    <property type="entry name" value="Thioredoxin_domain"/>
</dbReference>
<dbReference type="InterPro" id="IPR027417">
    <property type="entry name" value="P-loop_NTPase"/>
</dbReference>
<proteinExistence type="inferred from homology"/>
<accession>A0ABC9ALV5</accession>
<evidence type="ECO:0000256" key="2">
    <source>
        <dbReference type="ARBA" id="ARBA00022614"/>
    </source>
</evidence>
<dbReference type="EMBL" id="OZ075132">
    <property type="protein sequence ID" value="CAL4982606.1"/>
    <property type="molecule type" value="Genomic_DNA"/>
</dbReference>
<organism evidence="8 9">
    <name type="scientific">Urochloa decumbens</name>
    <dbReference type="NCBI Taxonomy" id="240449"/>
    <lineage>
        <taxon>Eukaryota</taxon>
        <taxon>Viridiplantae</taxon>
        <taxon>Streptophyta</taxon>
        <taxon>Embryophyta</taxon>
        <taxon>Tracheophyta</taxon>
        <taxon>Spermatophyta</taxon>
        <taxon>Magnoliopsida</taxon>
        <taxon>Liliopsida</taxon>
        <taxon>Poales</taxon>
        <taxon>Poaceae</taxon>
        <taxon>PACMAD clade</taxon>
        <taxon>Panicoideae</taxon>
        <taxon>Panicodae</taxon>
        <taxon>Paniceae</taxon>
        <taxon>Melinidinae</taxon>
        <taxon>Urochloa</taxon>
    </lineage>
</organism>
<evidence type="ECO:0000313" key="9">
    <source>
        <dbReference type="Proteomes" id="UP001497457"/>
    </source>
</evidence>
<keyword evidence="2" id="KW-0433">Leucine-rich repeat</keyword>
<dbReference type="Pfam" id="PF18052">
    <property type="entry name" value="Rx_N"/>
    <property type="match status" value="1"/>
</dbReference>
<keyword evidence="4" id="KW-0547">Nucleotide-binding</keyword>
<dbReference type="InterPro" id="IPR042197">
    <property type="entry name" value="Apaf_helical"/>
</dbReference>
<dbReference type="AlphaFoldDB" id="A0ABC9ALV5"/>
<evidence type="ECO:0000256" key="6">
    <source>
        <dbReference type="ARBA" id="ARBA00023054"/>
    </source>
</evidence>
<dbReference type="InterPro" id="IPR002182">
    <property type="entry name" value="NB-ARC"/>
</dbReference>
<dbReference type="SUPFAM" id="SSF52540">
    <property type="entry name" value="P-loop containing nucleoside triphosphate hydrolases"/>
    <property type="match status" value="1"/>
</dbReference>
<protein>
    <recommendedName>
        <fullName evidence="7">Thioredoxin domain-containing protein</fullName>
    </recommendedName>
</protein>
<gene>
    <name evidence="8" type="ORF">URODEC1_LOCUS56692</name>
</gene>
<dbReference type="SUPFAM" id="SSF52833">
    <property type="entry name" value="Thioredoxin-like"/>
    <property type="match status" value="1"/>
</dbReference>
<comment type="similarity">
    <text evidence="1">Belongs to the disease resistance NB-LRR family.</text>
</comment>
<keyword evidence="9" id="KW-1185">Reference proteome</keyword>
<keyword evidence="5" id="KW-0611">Plant defense</keyword>
<dbReference type="Gene3D" id="1.10.10.10">
    <property type="entry name" value="Winged helix-like DNA-binding domain superfamily/Winged helix DNA-binding domain"/>
    <property type="match status" value="1"/>
</dbReference>
<reference evidence="8" key="1">
    <citation type="submission" date="2024-10" db="EMBL/GenBank/DDBJ databases">
        <authorList>
            <person name="Ryan C."/>
        </authorList>
    </citation>
    <scope>NUCLEOTIDE SEQUENCE [LARGE SCALE GENOMIC DNA]</scope>
</reference>
<dbReference type="InterPro" id="IPR036388">
    <property type="entry name" value="WH-like_DNA-bd_sf"/>
</dbReference>
<name>A0ABC9ALV5_9POAL</name>
<dbReference type="Gene3D" id="3.40.50.300">
    <property type="entry name" value="P-loop containing nucleotide triphosphate hydrolases"/>
    <property type="match status" value="1"/>
</dbReference>
<dbReference type="PRINTS" id="PR00364">
    <property type="entry name" value="DISEASERSIST"/>
</dbReference>
<keyword evidence="3" id="KW-0677">Repeat</keyword>
<dbReference type="InterPro" id="IPR058922">
    <property type="entry name" value="WHD_DRP"/>
</dbReference>
<evidence type="ECO:0000256" key="3">
    <source>
        <dbReference type="ARBA" id="ARBA00022737"/>
    </source>
</evidence>
<dbReference type="GO" id="GO:0002758">
    <property type="term" value="P:innate immune response-activating signaling pathway"/>
    <property type="evidence" value="ECO:0007669"/>
    <property type="project" value="UniProtKB-ARBA"/>
</dbReference>
<dbReference type="GO" id="GO:0000166">
    <property type="term" value="F:nucleotide binding"/>
    <property type="evidence" value="ECO:0007669"/>
    <property type="project" value="UniProtKB-KW"/>
</dbReference>
<feature type="domain" description="Thioredoxin" evidence="7">
    <location>
        <begin position="920"/>
        <end position="1042"/>
    </location>
</feature>
<evidence type="ECO:0000256" key="5">
    <source>
        <dbReference type="ARBA" id="ARBA00022821"/>
    </source>
</evidence>
<dbReference type="InterPro" id="IPR044974">
    <property type="entry name" value="Disease_R_plants"/>
</dbReference>
<evidence type="ECO:0000256" key="4">
    <source>
        <dbReference type="ARBA" id="ARBA00022741"/>
    </source>
</evidence>
<dbReference type="Proteomes" id="UP001497457">
    <property type="component" value="Chromosome 22rd"/>
</dbReference>
<dbReference type="CDD" id="cd02947">
    <property type="entry name" value="TRX_family"/>
    <property type="match status" value="1"/>
</dbReference>
<dbReference type="PANTHER" id="PTHR23155:SF1028">
    <property type="entry name" value="OS08G0174800 PROTEIN"/>
    <property type="match status" value="1"/>
</dbReference>
<dbReference type="Pfam" id="PF00931">
    <property type="entry name" value="NB-ARC"/>
    <property type="match status" value="1"/>
</dbReference>
<keyword evidence="6" id="KW-0175">Coiled coil</keyword>
<dbReference type="InterPro" id="IPR055414">
    <property type="entry name" value="LRR_R13L4/SHOC2-like"/>
</dbReference>
<dbReference type="Gene3D" id="3.40.30.10">
    <property type="entry name" value="Glutaredoxin"/>
    <property type="match status" value="1"/>
</dbReference>
<dbReference type="Gene3D" id="3.80.10.10">
    <property type="entry name" value="Ribonuclease Inhibitor"/>
    <property type="match status" value="1"/>
</dbReference>
<evidence type="ECO:0000259" key="7">
    <source>
        <dbReference type="PROSITE" id="PS51352"/>
    </source>
</evidence>
<evidence type="ECO:0000313" key="8">
    <source>
        <dbReference type="EMBL" id="CAL4982606.1"/>
    </source>
</evidence>
<sequence>MEGPPMVCYSMGSINSLVEKITPLMEKHPKTKELLQDLKSLRDELMKKFAGGRATGEQVKVWMKQVREMVYDIEDWIDLKQDFSDSDIEDIEEFWDEIQEARSRCERYELLKQAPTSEAEIVCSTGPRGRRLFLEEKTVLVGMDHPKSELLDHLKDEQKDLKVVSIHGRAGHGKTALAKQIYGDIYIKGQFKYKAFVSVGRNSSTRTTLIEILRQVKSSEVDTWQSLSSNDEQINEIITELWGFLHTKRYFICIDDIRSAQDSEVILCALPDNDLGSRILTTTRMKDIAISFSRRPNDVVYEMMALNETDSKSLFCSCLYVQEEEWPDHFKELSKEILKVCGGLPLAIIVTAGFLGRTSAELPLQSEKLKRAIPSEFDEFYSESQAMRKILDISYDALPLPLKSCFLYLTAFSGNYDIKKDRLVRRWVAEGLIPRRHGNSSWETGESYFDELISRRLIQPAFDDNDDQPIGCTVHGVVFDFLESMSSKENFITPGAELKSELFPCERVRRVSVDCGDEDKGDTLISNTYCLLEQKSLVASSCDGGKDDAILLKLSRVRSLAFSGDAGRIPNLSAFKHLRVLDLEDTKGLEDERLGSIGHLSLLRYLGLGGTDVTNNLPKQIMALEQLTTLDLRRTRVTRLPVLDRDTKLVSLLADQLAITRRQMSRMQNLEELSKVFMGPDGSLASELAGHVNKLGSLRMLGIRISNRHSATDRQGVKRLLGELGKSNLQSLLLDNCPLSLLDLLVDYPLPQNLQKFELRMHGRHRQVPQEIASLIAITHLHINVEAVEEQAVRALGSLPNLVVLRLDLNTSPSMTVSTKDGFQCLKVLWFNSQYGGVGKGIQFEAGAMPQLRRLRLELDAQVARSKHDAFDFGIQHLPSLVQVHATIDWMNTTLTSSEVDAAEAKIREQVSQNPKNPVLDLNRRQPRYITKASEELVITVNSLEEWGKQINPRKLVVVHFSAAWCRASRKMSPVFADLAEKYRNVVFLKVDVDVEGMETVATEFSIKGVPTFLFMKGGDIKHRVRGADKEELEDMVDELADLML</sequence>
<dbReference type="Gene3D" id="1.20.5.4130">
    <property type="match status" value="1"/>
</dbReference>
<dbReference type="GO" id="GO:0042742">
    <property type="term" value="P:defense response to bacterium"/>
    <property type="evidence" value="ECO:0007669"/>
    <property type="project" value="UniProtKB-ARBA"/>
</dbReference>
<dbReference type="Pfam" id="PF23598">
    <property type="entry name" value="LRR_14"/>
    <property type="match status" value="1"/>
</dbReference>
<dbReference type="PROSITE" id="PS51352">
    <property type="entry name" value="THIOREDOXIN_2"/>
    <property type="match status" value="1"/>
</dbReference>